<reference evidence="2" key="1">
    <citation type="submission" date="2021-07" db="EMBL/GenBank/DDBJ databases">
        <authorList>
            <person name="Durling M."/>
        </authorList>
    </citation>
    <scope>NUCLEOTIDE SEQUENCE</scope>
</reference>
<dbReference type="PANTHER" id="PTHR28058">
    <property type="entry name" value="37S RIBOSOMAL PROTEIN MRP51, MITOCHONDRIAL"/>
    <property type="match status" value="1"/>
</dbReference>
<dbReference type="Pfam" id="PF11709">
    <property type="entry name" value="Mit_ribos_Mrp51"/>
    <property type="match status" value="1"/>
</dbReference>
<accession>A0A9N9LQW2</accession>
<protein>
    <submittedName>
        <fullName evidence="2">Uncharacterized protein</fullName>
    </submittedName>
</protein>
<dbReference type="Proteomes" id="UP000701801">
    <property type="component" value="Unassembled WGS sequence"/>
</dbReference>
<dbReference type="GO" id="GO:0003735">
    <property type="term" value="F:structural constituent of ribosome"/>
    <property type="evidence" value="ECO:0007669"/>
    <property type="project" value="TreeGrafter"/>
</dbReference>
<dbReference type="EMBL" id="CAJVRM010000328">
    <property type="protein sequence ID" value="CAG8979654.1"/>
    <property type="molecule type" value="Genomic_DNA"/>
</dbReference>
<proteinExistence type="predicted"/>
<comment type="caution">
    <text evidence="2">The sequence shown here is derived from an EMBL/GenBank/DDBJ whole genome shotgun (WGS) entry which is preliminary data.</text>
</comment>
<name>A0A9N9LQW2_9HELO</name>
<dbReference type="GO" id="GO:0005763">
    <property type="term" value="C:mitochondrial small ribosomal subunit"/>
    <property type="evidence" value="ECO:0007669"/>
    <property type="project" value="TreeGrafter"/>
</dbReference>
<sequence length="506" mass="55592">MAARSGPGASLLRASRVFSVPAPLPRPTKLYSSMGDFTSDTATLPHPIYQSIATPPSSLKIGDWGLKRALPLRSTTKSSTPIIKVEAMDTFEHITEFGSAADHTLSLWKWQEMGIPIETPRVSSRPSNFNGTSKSVFEDEIDTTFHERKLATSKVDGRWKFSGPWLAGQTEGEFNEYLEKRVRRQKVQFRNFLRREVLERLKSERDLEIANNKTIAKNQKSIHEDEVNQWANYDLAASNTNETLKQRLEQEVDAHIKELRQDKAGLFMRIRDFFDLPPVAPSRNTSQDFSLVREDTPITEFPETNSPYAKTGPPKTHPSAGLAYTRTASKIYNHPEFGPQETASPVEARIVQPSTAGAAFTSPTLGVGGFVTLPPSASESKEFDFRLGKKANNQAQSKLIPGLVSIDPEKKGGGKVFVQPSYASVDPKGKVILAVGTASAASVAVKQGRTSELRTVAEVRSIPKYTGGLRPSGISVSLKLDRKGAVEENAVERGEGAKAYGLEFMG</sequence>
<dbReference type="AlphaFoldDB" id="A0A9N9LQW2"/>
<feature type="region of interest" description="Disordered" evidence="1">
    <location>
        <begin position="299"/>
        <end position="319"/>
    </location>
</feature>
<keyword evidence="3" id="KW-1185">Reference proteome</keyword>
<evidence type="ECO:0000313" key="3">
    <source>
        <dbReference type="Proteomes" id="UP000701801"/>
    </source>
</evidence>
<dbReference type="OrthoDB" id="3913595at2759"/>
<gene>
    <name evidence="2" type="ORF">HYALB_00013495</name>
</gene>
<dbReference type="PANTHER" id="PTHR28058:SF1">
    <property type="entry name" value="SMALL RIBOSOMAL SUBUNIT PROTEIN BS1M"/>
    <property type="match status" value="1"/>
</dbReference>
<dbReference type="GO" id="GO:0070124">
    <property type="term" value="P:mitochondrial translational initiation"/>
    <property type="evidence" value="ECO:0007669"/>
    <property type="project" value="TreeGrafter"/>
</dbReference>
<evidence type="ECO:0000256" key="1">
    <source>
        <dbReference type="SAM" id="MobiDB-lite"/>
    </source>
</evidence>
<organism evidence="2 3">
    <name type="scientific">Hymenoscyphus albidus</name>
    <dbReference type="NCBI Taxonomy" id="595503"/>
    <lineage>
        <taxon>Eukaryota</taxon>
        <taxon>Fungi</taxon>
        <taxon>Dikarya</taxon>
        <taxon>Ascomycota</taxon>
        <taxon>Pezizomycotina</taxon>
        <taxon>Leotiomycetes</taxon>
        <taxon>Helotiales</taxon>
        <taxon>Helotiaceae</taxon>
        <taxon>Hymenoscyphus</taxon>
    </lineage>
</organism>
<evidence type="ECO:0000313" key="2">
    <source>
        <dbReference type="EMBL" id="CAG8979654.1"/>
    </source>
</evidence>
<dbReference type="InterPro" id="IPR016712">
    <property type="entry name" value="Rbsml_bS1m-like"/>
</dbReference>